<proteinExistence type="predicted"/>
<protein>
    <submittedName>
        <fullName evidence="1">Uncharacterized protein</fullName>
    </submittedName>
</protein>
<sequence length="102" mass="11953">MTLSDIEFVEITELQYATLELPTQEEGVDRRKCHTDEFTVLKRDVLEATVHNPDIGEITVHEGTIRKVRERKITLTEITLLEYAMRKILISQVSRRRDEVLE</sequence>
<dbReference type="EMBL" id="AMFJ01028938">
    <property type="protein sequence ID" value="EKD44227.1"/>
    <property type="molecule type" value="Genomic_DNA"/>
</dbReference>
<accession>K1Z3X6</accession>
<comment type="caution">
    <text evidence="1">The sequence shown here is derived from an EMBL/GenBank/DDBJ whole genome shotgun (WGS) entry which is preliminary data.</text>
</comment>
<organism evidence="1">
    <name type="scientific">uncultured bacterium</name>
    <name type="common">gcode 4</name>
    <dbReference type="NCBI Taxonomy" id="1234023"/>
    <lineage>
        <taxon>Bacteria</taxon>
        <taxon>environmental samples</taxon>
    </lineage>
</organism>
<gene>
    <name evidence="1" type="ORF">ACD_71C00207G0001</name>
</gene>
<evidence type="ECO:0000313" key="1">
    <source>
        <dbReference type="EMBL" id="EKD44227.1"/>
    </source>
</evidence>
<reference evidence="1" key="1">
    <citation type="journal article" date="2012" name="Science">
        <title>Fermentation, hydrogen, and sulfur metabolism in multiple uncultivated bacterial phyla.</title>
        <authorList>
            <person name="Wrighton K.C."/>
            <person name="Thomas B.C."/>
            <person name="Sharon I."/>
            <person name="Miller C.S."/>
            <person name="Castelle C.J."/>
            <person name="VerBerkmoes N.C."/>
            <person name="Wilkins M.J."/>
            <person name="Hettich R.L."/>
            <person name="Lipton M.S."/>
            <person name="Williams K.H."/>
            <person name="Long P.E."/>
            <person name="Banfield J.F."/>
        </authorList>
    </citation>
    <scope>NUCLEOTIDE SEQUENCE [LARGE SCALE GENOMIC DNA]</scope>
</reference>
<name>K1Z3X6_9BACT</name>
<dbReference type="AlphaFoldDB" id="K1Z3X6"/>